<proteinExistence type="predicted"/>
<comment type="caution">
    <text evidence="3">The sequence shown here is derived from an EMBL/GenBank/DDBJ whole genome shotgun (WGS) entry which is preliminary data.</text>
</comment>
<feature type="transmembrane region" description="Helical" evidence="1">
    <location>
        <begin position="144"/>
        <end position="165"/>
    </location>
</feature>
<dbReference type="EMBL" id="JBGBPQ010000003">
    <property type="protein sequence ID" value="KAL1526733.1"/>
    <property type="molecule type" value="Genomic_DNA"/>
</dbReference>
<protein>
    <submittedName>
        <fullName evidence="3">Uncharacterized protein</fullName>
    </submittedName>
</protein>
<evidence type="ECO:0000256" key="1">
    <source>
        <dbReference type="SAM" id="Phobius"/>
    </source>
</evidence>
<organism evidence="3 4">
    <name type="scientific">Prymnesium parvum</name>
    <name type="common">Toxic golden alga</name>
    <dbReference type="NCBI Taxonomy" id="97485"/>
    <lineage>
        <taxon>Eukaryota</taxon>
        <taxon>Haptista</taxon>
        <taxon>Haptophyta</taxon>
        <taxon>Prymnesiophyceae</taxon>
        <taxon>Prymnesiales</taxon>
        <taxon>Prymnesiaceae</taxon>
        <taxon>Prymnesium</taxon>
    </lineage>
</organism>
<feature type="chain" id="PRO_5044346579" evidence="2">
    <location>
        <begin position="18"/>
        <end position="249"/>
    </location>
</feature>
<keyword evidence="1" id="KW-0472">Membrane</keyword>
<dbReference type="AlphaFoldDB" id="A0AB34K0Q1"/>
<gene>
    <name evidence="3" type="ORF">AB1Y20_015429</name>
</gene>
<keyword evidence="1" id="KW-0812">Transmembrane</keyword>
<keyword evidence="2" id="KW-0732">Signal</keyword>
<feature type="transmembrane region" description="Helical" evidence="1">
    <location>
        <begin position="200"/>
        <end position="218"/>
    </location>
</feature>
<sequence length="249" mass="25609">MLLLLGALHTIAFQAAAVTRATPRGTLPFHLRGGATEGSVVSYATEAAALFANMGGAAAFLAGGMVPLSTFAGPKPAPSDSPAVAKIKRVHAIVASSSLLSLLTSVMYATISNNKLRETVVGPTASVKALLVGEYALQWVGCNAHFIMGLYGFATAVGINVWLNFGASMGKASACGASAALLLMLSIVNDAVSQRSQPDLSIGGSVFSLLIRYFVLLVQSMVAGRRALVFLSMCLGISAVYLAARAVTE</sequence>
<feature type="transmembrane region" description="Helical" evidence="1">
    <location>
        <begin position="172"/>
        <end position="188"/>
    </location>
</feature>
<accession>A0AB34K0Q1</accession>
<name>A0AB34K0Q1_PRYPA</name>
<dbReference type="Proteomes" id="UP001515480">
    <property type="component" value="Unassembled WGS sequence"/>
</dbReference>
<feature type="transmembrane region" description="Helical" evidence="1">
    <location>
        <begin position="227"/>
        <end position="244"/>
    </location>
</feature>
<evidence type="ECO:0000313" key="3">
    <source>
        <dbReference type="EMBL" id="KAL1526733.1"/>
    </source>
</evidence>
<feature type="transmembrane region" description="Helical" evidence="1">
    <location>
        <begin position="47"/>
        <end position="69"/>
    </location>
</feature>
<evidence type="ECO:0000256" key="2">
    <source>
        <dbReference type="SAM" id="SignalP"/>
    </source>
</evidence>
<reference evidence="3 4" key="1">
    <citation type="journal article" date="2024" name="Science">
        <title>Giant polyketide synthase enzymes in the biosynthesis of giant marine polyether toxins.</title>
        <authorList>
            <person name="Fallon T.R."/>
            <person name="Shende V.V."/>
            <person name="Wierzbicki I.H."/>
            <person name="Pendleton A.L."/>
            <person name="Watervoot N.F."/>
            <person name="Auber R.P."/>
            <person name="Gonzalez D.J."/>
            <person name="Wisecaver J.H."/>
            <person name="Moore B.S."/>
        </authorList>
    </citation>
    <scope>NUCLEOTIDE SEQUENCE [LARGE SCALE GENOMIC DNA]</scope>
    <source>
        <strain evidence="3 4">12B1</strain>
    </source>
</reference>
<keyword evidence="4" id="KW-1185">Reference proteome</keyword>
<feature type="transmembrane region" description="Helical" evidence="1">
    <location>
        <begin position="90"/>
        <end position="111"/>
    </location>
</feature>
<feature type="signal peptide" evidence="2">
    <location>
        <begin position="1"/>
        <end position="17"/>
    </location>
</feature>
<evidence type="ECO:0000313" key="4">
    <source>
        <dbReference type="Proteomes" id="UP001515480"/>
    </source>
</evidence>
<keyword evidence="1" id="KW-1133">Transmembrane helix</keyword>